<dbReference type="GO" id="GO:0008767">
    <property type="term" value="F:UDP-galactopyranose mutase activity"/>
    <property type="evidence" value="ECO:0007669"/>
    <property type="project" value="TreeGrafter"/>
</dbReference>
<evidence type="ECO:0000313" key="8">
    <source>
        <dbReference type="EMBL" id="SPD79486.1"/>
    </source>
</evidence>
<dbReference type="GO" id="GO:0016020">
    <property type="term" value="C:membrane"/>
    <property type="evidence" value="ECO:0007669"/>
    <property type="project" value="UniProtKB-SubCell"/>
</dbReference>
<dbReference type="GO" id="GO:0050660">
    <property type="term" value="F:flavin adenine dinucleotide binding"/>
    <property type="evidence" value="ECO:0007669"/>
    <property type="project" value="TreeGrafter"/>
</dbReference>
<evidence type="ECO:0000259" key="6">
    <source>
        <dbReference type="Pfam" id="PF01593"/>
    </source>
</evidence>
<feature type="domain" description="Amine oxidase" evidence="6">
    <location>
        <begin position="12"/>
        <end position="401"/>
    </location>
</feature>
<dbReference type="PRINTS" id="PR00419">
    <property type="entry name" value="ADXRDTASE"/>
</dbReference>
<protein>
    <submittedName>
        <fullName evidence="9">Amine oxidase,flavin-containing</fullName>
    </submittedName>
</protein>
<evidence type="ECO:0000259" key="7">
    <source>
        <dbReference type="Pfam" id="PF04138"/>
    </source>
</evidence>
<keyword evidence="4 5" id="KW-0472">Membrane</keyword>
<feature type="transmembrane region" description="Helical" evidence="5">
    <location>
        <begin position="553"/>
        <end position="579"/>
    </location>
</feature>
<sequence>MKPIYILGAGPAGLAAAYTLTSQGIPVVVVERDKRVGGLAKSIEYEGFILDFGPHRFFTKLSPVVKLWNQVLGKDQVTVNRLTRIYYGGKYFSYPLQAKQVLSALGLLETVKILSSYVKVRLFPKPQPDNFSEWVIGKFGRRLFEIFFESYTEKLWGIPCTEISADWAAQRIKGLSLYKAVVNALLGNDGKVKTLIDQFQFPRLGSGQLYDKIADYLNQHQQPLLLNTEVIEVHHNDGEATHVTVRNRETKEVQTFPCGGVISSIPLTLLVEELKTAPPQPVIESARSLKFRNTILVYLIIDDGHLFPDNWLYINDPRVKLGRVTNFANWSPEMLPNNHQTPLCCEYWCNFDDQLWNCPEEDLRQMAQADLIKIGLLQKQQVSGGFVVRLPRTYPIYAGNYKASLATIEEYFKGFQNLQLVGRYGAFKYNNQDHSLLMGILAAENVMTPGKHNLWNVNSDSEYVEEAEADTPTTVAAVSRKSRRRQTIATLRQFGGYLLTGGSATVVDVLVFSLLTQAGVWYVYALGISYFLGLSTNFWLSRRFVFGIYWRNWLMQYGVFATVALNSLLANLGLLQLLINELGWSPTPARLVSAACVALISFTGHKLYSFSSGDRVSSWES</sequence>
<dbReference type="GO" id="GO:0000271">
    <property type="term" value="P:polysaccharide biosynthetic process"/>
    <property type="evidence" value="ECO:0007669"/>
    <property type="project" value="InterPro"/>
</dbReference>
<dbReference type="PANTHER" id="PTHR21197">
    <property type="entry name" value="UDP-GALACTOPYRANOSE MUTASE"/>
    <property type="match status" value="1"/>
</dbReference>
<evidence type="ECO:0000256" key="5">
    <source>
        <dbReference type="SAM" id="Phobius"/>
    </source>
</evidence>
<dbReference type="InterPro" id="IPR002937">
    <property type="entry name" value="Amino_oxidase"/>
</dbReference>
<gene>
    <name evidence="9" type="primary">A-AO</name>
</gene>
<dbReference type="SUPFAM" id="SSF51905">
    <property type="entry name" value="FAD/NAD(P)-binding domain"/>
    <property type="match status" value="1"/>
</dbReference>
<dbReference type="Gene3D" id="3.50.50.60">
    <property type="entry name" value="FAD/NAD(P)-binding domain"/>
    <property type="match status" value="1"/>
</dbReference>
<reference evidence="9" key="2">
    <citation type="submission" date="2018-10" db="EMBL/GenBank/DDBJ databases">
        <authorList>
            <person name="Arockiaraj J."/>
            <person name="Kumaresan V."/>
            <person name="Sannasimuthu A."/>
        </authorList>
    </citation>
    <scope>NUCLEOTIDE SEQUENCE</scope>
</reference>
<name>A0A3P3ZKS3_LIMPL</name>
<dbReference type="EMBL" id="LT985010">
    <property type="protein sequence ID" value="SPD79486.1"/>
    <property type="molecule type" value="mRNA"/>
</dbReference>
<dbReference type="PANTHER" id="PTHR21197:SF0">
    <property type="entry name" value="UDP-GALACTOPYRANOSE MUTASE"/>
    <property type="match status" value="1"/>
</dbReference>
<organism evidence="9">
    <name type="scientific">Limnospira platensis</name>
    <name type="common">Arthrospira platensis</name>
    <dbReference type="NCBI Taxonomy" id="118562"/>
    <lineage>
        <taxon>Bacteria</taxon>
        <taxon>Bacillati</taxon>
        <taxon>Cyanobacteriota</taxon>
        <taxon>Cyanophyceae</taxon>
        <taxon>Oscillatoriophycideae</taxon>
        <taxon>Oscillatoriales</taxon>
        <taxon>Sirenicapillariaceae</taxon>
        <taxon>Limnospira</taxon>
    </lineage>
</organism>
<keyword evidence="3 5" id="KW-1133">Transmembrane helix</keyword>
<evidence type="ECO:0000256" key="3">
    <source>
        <dbReference type="ARBA" id="ARBA00022989"/>
    </source>
</evidence>
<dbReference type="NCBIfam" id="NF005545">
    <property type="entry name" value="PRK07208.1-1"/>
    <property type="match status" value="1"/>
</dbReference>
<evidence type="ECO:0000256" key="4">
    <source>
        <dbReference type="ARBA" id="ARBA00023136"/>
    </source>
</evidence>
<feature type="transmembrane region" description="Helical" evidence="5">
    <location>
        <begin position="521"/>
        <end position="541"/>
    </location>
</feature>
<keyword evidence="2 5" id="KW-0812">Transmembrane</keyword>
<evidence type="ECO:0000256" key="2">
    <source>
        <dbReference type="ARBA" id="ARBA00022692"/>
    </source>
</evidence>
<comment type="subcellular location">
    <subcellularLocation>
        <location evidence="1">Membrane</location>
        <topology evidence="1">Multi-pass membrane protein</topology>
    </subcellularLocation>
</comment>
<dbReference type="GO" id="GO:0005829">
    <property type="term" value="C:cytosol"/>
    <property type="evidence" value="ECO:0007669"/>
    <property type="project" value="TreeGrafter"/>
</dbReference>
<evidence type="ECO:0000313" key="9">
    <source>
        <dbReference type="EMBL" id="VAY19609.1"/>
    </source>
</evidence>
<dbReference type="EMBL" id="LR025168">
    <property type="protein sequence ID" value="VAY19609.1"/>
    <property type="molecule type" value="mRNA"/>
</dbReference>
<feature type="domain" description="GtrA/DPMS transmembrane" evidence="7">
    <location>
        <begin position="497"/>
        <end position="610"/>
    </location>
</feature>
<dbReference type="NCBIfam" id="NF005548">
    <property type="entry name" value="PRK07208.1-4"/>
    <property type="match status" value="1"/>
</dbReference>
<proteinExistence type="evidence at transcript level"/>
<dbReference type="InterPro" id="IPR007267">
    <property type="entry name" value="GtrA_DPMS_TM"/>
</dbReference>
<dbReference type="Pfam" id="PF04138">
    <property type="entry name" value="GtrA_DPMS_TM"/>
    <property type="match status" value="1"/>
</dbReference>
<dbReference type="AlphaFoldDB" id="A0A3P3ZKS3"/>
<dbReference type="InterPro" id="IPR036188">
    <property type="entry name" value="FAD/NAD-bd_sf"/>
</dbReference>
<evidence type="ECO:0000256" key="1">
    <source>
        <dbReference type="ARBA" id="ARBA00004141"/>
    </source>
</evidence>
<dbReference type="Pfam" id="PF01593">
    <property type="entry name" value="Amino_oxidase"/>
    <property type="match status" value="1"/>
</dbReference>
<dbReference type="GO" id="GO:0016491">
    <property type="term" value="F:oxidoreductase activity"/>
    <property type="evidence" value="ECO:0007669"/>
    <property type="project" value="InterPro"/>
</dbReference>
<accession>A0A3P3ZKS3</accession>
<reference evidence="8" key="1">
    <citation type="submission" date="2018-02" db="EMBL/GenBank/DDBJ databases">
        <authorList>
            <consortium name="Jesu Arockiaraj"/>
            <consortium name="Anbazahan"/>
            <consortium name="Venkatesh"/>
        </authorList>
    </citation>
    <scope>NUCLEOTIDE SEQUENCE</scope>
    <source>
        <strain evidence="8">SRM26</strain>
    </source>
</reference>